<dbReference type="InterPro" id="IPR037033">
    <property type="entry name" value="DNA-dir_RNAP_su2_hyb_sf"/>
</dbReference>
<dbReference type="InterPro" id="IPR015712">
    <property type="entry name" value="DNA-dir_RNA_pol_su2"/>
</dbReference>
<name>A0A8S3IM41_9BILA</name>
<accession>A0A8S3IM41</accession>
<dbReference type="Gene3D" id="2.40.50.150">
    <property type="match status" value="1"/>
</dbReference>
<dbReference type="InterPro" id="IPR014724">
    <property type="entry name" value="RNA_pol_RPB2_OB-fold"/>
</dbReference>
<keyword evidence="4" id="KW-0808">Transferase</keyword>
<dbReference type="Pfam" id="PF00562">
    <property type="entry name" value="RNA_pol_Rpb2_6"/>
    <property type="match status" value="1"/>
</dbReference>
<dbReference type="PANTHER" id="PTHR20856">
    <property type="entry name" value="DNA-DIRECTED RNA POLYMERASE I SUBUNIT 2"/>
    <property type="match status" value="1"/>
</dbReference>
<evidence type="ECO:0000259" key="8">
    <source>
        <dbReference type="Pfam" id="PF04567"/>
    </source>
</evidence>
<keyword evidence="3" id="KW-0240">DNA-directed RNA polymerase</keyword>
<proteinExistence type="inferred from homology"/>
<feature type="non-terminal residue" evidence="9">
    <location>
        <position position="1"/>
    </location>
</feature>
<feature type="domain" description="RNA polymerase Rpb2" evidence="8">
    <location>
        <begin position="1"/>
        <end position="49"/>
    </location>
</feature>
<sequence>WQNLVAEGVVEFIDCLEEETSMIAMVPEDLKPKGESPYCSTYTHCEIHPSMILGVCASIVPFPDHNQSPRNTYQSAMGKQAMGVYITNFHIRMDTLAHVLFYPQKPLAATRAMEYLRFRELPAGINAIVAIATYTGYNQEDSIILNWSSVDRGFFRSVFWRSYREAESSQGDQHKETIEKPQRTSCAGMRNAIYDKLDDDGIISPGVRVSGDDVLIGKTVTLQDTEDDVS</sequence>
<evidence type="ECO:0000256" key="6">
    <source>
        <dbReference type="ARBA" id="ARBA00023163"/>
    </source>
</evidence>
<dbReference type="EC" id="2.7.7.6" evidence="2"/>
<dbReference type="GO" id="GO:0032549">
    <property type="term" value="F:ribonucleoside binding"/>
    <property type="evidence" value="ECO:0007669"/>
    <property type="project" value="InterPro"/>
</dbReference>
<dbReference type="Proteomes" id="UP000681720">
    <property type="component" value="Unassembled WGS sequence"/>
</dbReference>
<gene>
    <name evidence="9" type="ORF">GIL414_LOCUS77267</name>
</gene>
<evidence type="ECO:0000256" key="5">
    <source>
        <dbReference type="ARBA" id="ARBA00022695"/>
    </source>
</evidence>
<dbReference type="GO" id="GO:0006351">
    <property type="term" value="P:DNA-templated transcription"/>
    <property type="evidence" value="ECO:0007669"/>
    <property type="project" value="InterPro"/>
</dbReference>
<evidence type="ECO:0000256" key="1">
    <source>
        <dbReference type="ARBA" id="ARBA00006835"/>
    </source>
</evidence>
<evidence type="ECO:0000313" key="10">
    <source>
        <dbReference type="Proteomes" id="UP000681720"/>
    </source>
</evidence>
<dbReference type="Gene3D" id="2.40.270.10">
    <property type="entry name" value="DNA-directed RNA polymerase, subunit 2, domain 6"/>
    <property type="match status" value="1"/>
</dbReference>
<comment type="similarity">
    <text evidence="1">Belongs to the RNA polymerase beta chain family.</text>
</comment>
<dbReference type="InterPro" id="IPR007647">
    <property type="entry name" value="RNA_pol_Rpb2_5"/>
</dbReference>
<evidence type="ECO:0000256" key="3">
    <source>
        <dbReference type="ARBA" id="ARBA00022478"/>
    </source>
</evidence>
<feature type="domain" description="DNA-directed RNA polymerase subunit 2 hybrid-binding" evidence="7">
    <location>
        <begin position="56"/>
        <end position="222"/>
    </location>
</feature>
<dbReference type="Pfam" id="PF04567">
    <property type="entry name" value="RNA_pol_Rpb2_5"/>
    <property type="match status" value="1"/>
</dbReference>
<keyword evidence="5" id="KW-0548">Nucleotidyltransferase</keyword>
<dbReference type="GO" id="GO:0003677">
    <property type="term" value="F:DNA binding"/>
    <property type="evidence" value="ECO:0007669"/>
    <property type="project" value="InterPro"/>
</dbReference>
<evidence type="ECO:0000256" key="4">
    <source>
        <dbReference type="ARBA" id="ARBA00022679"/>
    </source>
</evidence>
<dbReference type="AlphaFoldDB" id="A0A8S3IM41"/>
<dbReference type="GO" id="GO:0003899">
    <property type="term" value="F:DNA-directed RNA polymerase activity"/>
    <property type="evidence" value="ECO:0007669"/>
    <property type="project" value="UniProtKB-EC"/>
</dbReference>
<dbReference type="GO" id="GO:0000428">
    <property type="term" value="C:DNA-directed RNA polymerase complex"/>
    <property type="evidence" value="ECO:0007669"/>
    <property type="project" value="UniProtKB-KW"/>
</dbReference>
<evidence type="ECO:0000256" key="2">
    <source>
        <dbReference type="ARBA" id="ARBA00012418"/>
    </source>
</evidence>
<reference evidence="9" key="1">
    <citation type="submission" date="2021-02" db="EMBL/GenBank/DDBJ databases">
        <authorList>
            <person name="Nowell W R."/>
        </authorList>
    </citation>
    <scope>NUCLEOTIDE SEQUENCE</scope>
</reference>
<comment type="caution">
    <text evidence="9">The sequence shown here is derived from an EMBL/GenBank/DDBJ whole genome shotgun (WGS) entry which is preliminary data.</text>
</comment>
<protein>
    <recommendedName>
        <fullName evidence="2">DNA-directed RNA polymerase</fullName>
        <ecNumber evidence="2">2.7.7.6</ecNumber>
    </recommendedName>
</protein>
<keyword evidence="6" id="KW-0804">Transcription</keyword>
<evidence type="ECO:0000313" key="9">
    <source>
        <dbReference type="EMBL" id="CAF5203196.1"/>
    </source>
</evidence>
<dbReference type="EMBL" id="CAJOBJ010347259">
    <property type="protein sequence ID" value="CAF5203196.1"/>
    <property type="molecule type" value="Genomic_DNA"/>
</dbReference>
<organism evidence="9 10">
    <name type="scientific">Rotaria magnacalcarata</name>
    <dbReference type="NCBI Taxonomy" id="392030"/>
    <lineage>
        <taxon>Eukaryota</taxon>
        <taxon>Metazoa</taxon>
        <taxon>Spiralia</taxon>
        <taxon>Gnathifera</taxon>
        <taxon>Rotifera</taxon>
        <taxon>Eurotatoria</taxon>
        <taxon>Bdelloidea</taxon>
        <taxon>Philodinida</taxon>
        <taxon>Philodinidae</taxon>
        <taxon>Rotaria</taxon>
    </lineage>
</organism>
<dbReference type="InterPro" id="IPR007120">
    <property type="entry name" value="DNA-dir_RNAP_su2_dom"/>
</dbReference>
<evidence type="ECO:0000259" key="7">
    <source>
        <dbReference type="Pfam" id="PF00562"/>
    </source>
</evidence>
<dbReference type="SUPFAM" id="SSF64484">
    <property type="entry name" value="beta and beta-prime subunits of DNA dependent RNA-polymerase"/>
    <property type="match status" value="1"/>
</dbReference>